<reference evidence="11" key="1">
    <citation type="journal article" date="2019" name="Nat. Commun.">
        <title>Expansion of phycobilisome linker gene families in mesophilic red algae.</title>
        <authorList>
            <person name="Lee J."/>
            <person name="Kim D."/>
            <person name="Bhattacharya D."/>
            <person name="Yoon H.S."/>
        </authorList>
    </citation>
    <scope>NUCLEOTIDE SEQUENCE [LARGE SCALE GENOMIC DNA]</scope>
    <source>
        <strain evidence="11">CCMP 1328</strain>
    </source>
</reference>
<evidence type="ECO:0000256" key="3">
    <source>
        <dbReference type="ARBA" id="ARBA00022692"/>
    </source>
</evidence>
<comment type="caution">
    <text evidence="10">The sequence shown here is derived from an EMBL/GenBank/DDBJ whole genome shotgun (WGS) entry which is preliminary data.</text>
</comment>
<dbReference type="GO" id="GO:0005794">
    <property type="term" value="C:Golgi apparatus"/>
    <property type="evidence" value="ECO:0007669"/>
    <property type="project" value="TreeGrafter"/>
</dbReference>
<feature type="transmembrane region" description="Helical" evidence="7">
    <location>
        <begin position="618"/>
        <end position="637"/>
    </location>
</feature>
<dbReference type="GO" id="GO:0005886">
    <property type="term" value="C:plasma membrane"/>
    <property type="evidence" value="ECO:0007669"/>
    <property type="project" value="TreeGrafter"/>
</dbReference>
<accession>A0A5J4Z499</accession>
<evidence type="ECO:0000256" key="1">
    <source>
        <dbReference type="ARBA" id="ARBA00004141"/>
    </source>
</evidence>
<dbReference type="EMBL" id="VRMN01000001">
    <property type="protein sequence ID" value="KAA8497793.1"/>
    <property type="molecule type" value="Genomic_DNA"/>
</dbReference>
<dbReference type="OrthoDB" id="9970435at2759"/>
<evidence type="ECO:0000313" key="11">
    <source>
        <dbReference type="Proteomes" id="UP000324585"/>
    </source>
</evidence>
<dbReference type="OMA" id="QCEPRTR"/>
<evidence type="ECO:0000256" key="5">
    <source>
        <dbReference type="ARBA" id="ARBA00023136"/>
    </source>
</evidence>
<dbReference type="Proteomes" id="UP000324585">
    <property type="component" value="Unassembled WGS sequence"/>
</dbReference>
<evidence type="ECO:0000256" key="7">
    <source>
        <dbReference type="SAM" id="Phobius"/>
    </source>
</evidence>
<dbReference type="GO" id="GO:0006817">
    <property type="term" value="P:phosphate ion transport"/>
    <property type="evidence" value="ECO:0007669"/>
    <property type="project" value="TreeGrafter"/>
</dbReference>
<keyword evidence="11" id="KW-1185">Reference proteome</keyword>
<evidence type="ECO:0000313" key="10">
    <source>
        <dbReference type="EMBL" id="KAA8497793.1"/>
    </source>
</evidence>
<dbReference type="PANTHER" id="PTHR10783:SF103">
    <property type="entry name" value="SOLUTE CARRIER FAMILY 53 MEMBER 1"/>
    <property type="match status" value="1"/>
</dbReference>
<keyword evidence="3 7" id="KW-0812">Transmembrane</keyword>
<name>A0A5J4Z499_PORPP</name>
<evidence type="ECO:0000259" key="9">
    <source>
        <dbReference type="PROSITE" id="PS51382"/>
    </source>
</evidence>
<evidence type="ECO:0000256" key="4">
    <source>
        <dbReference type="ARBA" id="ARBA00022989"/>
    </source>
</evidence>
<dbReference type="GO" id="GO:0016036">
    <property type="term" value="P:cellular response to phosphate starvation"/>
    <property type="evidence" value="ECO:0007669"/>
    <property type="project" value="TreeGrafter"/>
</dbReference>
<feature type="transmembrane region" description="Helical" evidence="7">
    <location>
        <begin position="487"/>
        <end position="509"/>
    </location>
</feature>
<organism evidence="10 11">
    <name type="scientific">Porphyridium purpureum</name>
    <name type="common">Red alga</name>
    <name type="synonym">Porphyridium cruentum</name>
    <dbReference type="NCBI Taxonomy" id="35688"/>
    <lineage>
        <taxon>Eukaryota</taxon>
        <taxon>Rhodophyta</taxon>
        <taxon>Bangiophyceae</taxon>
        <taxon>Porphyridiales</taxon>
        <taxon>Porphyridiaceae</taxon>
        <taxon>Porphyridium</taxon>
    </lineage>
</organism>
<dbReference type="Pfam" id="PF03124">
    <property type="entry name" value="EXS"/>
    <property type="match status" value="1"/>
</dbReference>
<dbReference type="InterPro" id="IPR004342">
    <property type="entry name" value="EXS_C"/>
</dbReference>
<comment type="subcellular location">
    <subcellularLocation>
        <location evidence="1">Membrane</location>
        <topology evidence="1">Multi-pass membrane protein</topology>
    </subcellularLocation>
</comment>
<feature type="transmembrane region" description="Helical" evidence="7">
    <location>
        <begin position="444"/>
        <end position="466"/>
    </location>
</feature>
<feature type="domain" description="EXS" evidence="8">
    <location>
        <begin position="614"/>
        <end position="819"/>
    </location>
</feature>
<dbReference type="AlphaFoldDB" id="A0A5J4Z499"/>
<dbReference type="PROSITE" id="PS51380">
    <property type="entry name" value="EXS"/>
    <property type="match status" value="1"/>
</dbReference>
<evidence type="ECO:0000259" key="8">
    <source>
        <dbReference type="PROSITE" id="PS51380"/>
    </source>
</evidence>
<keyword evidence="5 7" id="KW-0472">Membrane</keyword>
<feature type="transmembrane region" description="Helical" evidence="7">
    <location>
        <begin position="838"/>
        <end position="857"/>
    </location>
</feature>
<evidence type="ECO:0000256" key="2">
    <source>
        <dbReference type="ARBA" id="ARBA00009665"/>
    </source>
</evidence>
<feature type="transmembrane region" description="Helical" evidence="7">
    <location>
        <begin position="546"/>
        <end position="568"/>
    </location>
</feature>
<dbReference type="PANTHER" id="PTHR10783">
    <property type="entry name" value="XENOTROPIC AND POLYTROPIC RETROVIRUS RECEPTOR 1-RELATED"/>
    <property type="match status" value="1"/>
</dbReference>
<dbReference type="GO" id="GO:0000822">
    <property type="term" value="F:inositol hexakisphosphate binding"/>
    <property type="evidence" value="ECO:0007669"/>
    <property type="project" value="TreeGrafter"/>
</dbReference>
<feature type="transmembrane region" description="Helical" evidence="7">
    <location>
        <begin position="724"/>
        <end position="741"/>
    </location>
</feature>
<dbReference type="PROSITE" id="PS51382">
    <property type="entry name" value="SPX"/>
    <property type="match status" value="1"/>
</dbReference>
<sequence>MVAAAPDFRCRGVSRCKGKMTLDNEDDGGGLGELKRLRTARFQPYYATAQDDFGEQFEMQKLSAWKEQYVDYKRLRGAWKQGLSSEKDCAEQLDANVAAQIARAREIVDHICVEKLELIEKIKQTAAGVLDADLSLTKLDSDTRIPSPFSHHQPDSASSKSLQREQSKALLRAQHERQGSIADYGATQKSSQQEVRSQVLVESRSLVTDASVHLENHPVDLFLEETNRVVSWYLKALKNLHAQLVSLMSQKSDGQTNGTGELEIAFVDLFRDVNLLDSFTELNLMALNEVLLGAIVMEKRLRGELGQRGRSCLASPNTENAPKIGVWLEEMQEGLHRISAHRSLVLLRHVVESVFANRFGYRSRMMARARLLMKRGQSQFSLRSAHDLHLVQLGVRFGVMLALTLWFLWDLFVDQILPAPPHDVFTDTDPDVEFVQFSQMGAFLLFRGFGCLLLVVWCWTLACFIWDEARVNYRFLLQLNPRAAPQPLQLLSEIINVTSIYLINAIMYFKIVAGRFPPGTHPAIFPVLLSAFIMFKLVWPWYRMRGLWYSLGQIVAIFYPLTFFHAILTDWWSSLVKPVTDLVLGSCYLMHVLQRHSGSLLDADVHKMCSSFQTAPRIHLVVVPAITVMPLFLRFCQCVHQRIQTGARFPAEYNATKYLLSMFTVGFGTYRTFHAFDHTAYRWLWLSVFELNSLYSFVWDIFVDWQLGAPAHGFLRKDLMYRSVGWYYAAMAMDIVGRHIWMLSLLPLSTLKVTLKSFGVKQELDFFSPSVIMCFEVLRRGMWSLLRIETEHISNLNGFRLFGFVPLYYGGETTDEEAAVETFKKDERQWLWVDLPTVLETFAIVFSVLYILCIVLFRNKP</sequence>
<dbReference type="InterPro" id="IPR004331">
    <property type="entry name" value="SPX_dom"/>
</dbReference>
<feature type="domain" description="SPX" evidence="9">
    <location>
        <begin position="51"/>
        <end position="308"/>
    </location>
</feature>
<feature type="transmembrane region" description="Helical" evidence="7">
    <location>
        <begin position="521"/>
        <end position="539"/>
    </location>
</feature>
<protein>
    <submittedName>
        <fullName evidence="10">SPX and EXS domain-containing protein 1</fullName>
    </submittedName>
</protein>
<proteinExistence type="inferred from homology"/>
<comment type="similarity">
    <text evidence="2">Belongs to the SYG1 (TC 2.A.94) family.</text>
</comment>
<feature type="region of interest" description="Disordered" evidence="6">
    <location>
        <begin position="145"/>
        <end position="169"/>
    </location>
</feature>
<evidence type="ECO:0000256" key="6">
    <source>
        <dbReference type="SAM" id="MobiDB-lite"/>
    </source>
</evidence>
<gene>
    <name evidence="10" type="ORF">FVE85_5378</name>
</gene>
<keyword evidence="4 7" id="KW-1133">Transmembrane helix</keyword>